<protein>
    <submittedName>
        <fullName evidence="1">Uncharacterized protein</fullName>
    </submittedName>
</protein>
<accession>A0AA90SRC3</accession>
<dbReference type="RefSeq" id="WP_305160765.1">
    <property type="nucleotide sequence ID" value="NZ_JAUUTP010000013.1"/>
</dbReference>
<comment type="caution">
    <text evidence="1">The sequence shown here is derived from an EMBL/GenBank/DDBJ whole genome shotgun (WGS) entry which is preliminary data.</text>
</comment>
<proteinExistence type="predicted"/>
<evidence type="ECO:0000313" key="2">
    <source>
        <dbReference type="Proteomes" id="UP001178277"/>
    </source>
</evidence>
<dbReference type="EMBL" id="JAUUTP010000013">
    <property type="protein sequence ID" value="MDP1419507.1"/>
    <property type="molecule type" value="Genomic_DNA"/>
</dbReference>
<sequence length="64" mass="7251">MIEVGESYFNFGITYRRDCGIAVDELYALFTSSGSISWVLDRNPISYGEAAILFRVKTFYLNGL</sequence>
<dbReference type="AlphaFoldDB" id="A0AA90SRC3"/>
<gene>
    <name evidence="1" type="ORF">Q8G35_13940</name>
</gene>
<dbReference type="Proteomes" id="UP001178277">
    <property type="component" value="Unassembled WGS sequence"/>
</dbReference>
<organism evidence="1 2">
    <name type="scientific">Peribacillus simplex</name>
    <dbReference type="NCBI Taxonomy" id="1478"/>
    <lineage>
        <taxon>Bacteria</taxon>
        <taxon>Bacillati</taxon>
        <taxon>Bacillota</taxon>
        <taxon>Bacilli</taxon>
        <taxon>Bacillales</taxon>
        <taxon>Bacillaceae</taxon>
        <taxon>Peribacillus</taxon>
    </lineage>
</organism>
<evidence type="ECO:0000313" key="1">
    <source>
        <dbReference type="EMBL" id="MDP1419507.1"/>
    </source>
</evidence>
<reference evidence="1" key="1">
    <citation type="submission" date="2023-07" db="EMBL/GenBank/DDBJ databases">
        <title>Murine gut Bacillus species.</title>
        <authorList>
            <person name="Gutman E."/>
            <person name="Hashuel R."/>
            <person name="Litvak Y."/>
        </authorList>
    </citation>
    <scope>NUCLEOTIDE SEQUENCE</scope>
    <source>
        <strain evidence="1">RU283</strain>
    </source>
</reference>
<name>A0AA90SRC3_9BACI</name>